<dbReference type="Proteomes" id="UP000002526">
    <property type="component" value="Chromosome"/>
</dbReference>
<dbReference type="GeneID" id="46491267"/>
<dbReference type="STRING" id="224911.AAV28_18415"/>
<dbReference type="OrthoDB" id="8329554at2"/>
<proteinExistence type="predicted"/>
<dbReference type="RefSeq" id="WP_011087043.1">
    <property type="nucleotide sequence ID" value="NC_004463.1"/>
</dbReference>
<dbReference type="PATRIC" id="fig|224911.44.peg.4009"/>
<evidence type="ECO:0000313" key="2">
    <source>
        <dbReference type="Proteomes" id="UP000002526"/>
    </source>
</evidence>
<dbReference type="HOGENOM" id="CLU_434673_0_0_5"/>
<sequence>MNVVPFNAGLLKLTIKAQSGVVYDVDLSEFSVGGNLEHVPARSKHAWAGDFRGRPLFAMEIAELFQLQRPAPEASRSMRHVVRTLFRFFDAVEVKHGVEINCVGDVTDAQGPMMLEWLASETSKLYSRCKTTLDALRRFRGLPPLFWPARQTDSVSTAEPVDKEAIRHLFNAFKHEARCIKRMFKEGEDLASRGTSPRGDTTLVREWALPENRAWIVNELTRERLHDKREFKIHGAYRGLAQSGWKGPTYLAPNMSERGREGIVGALRWFYPSYQDTAVFLWLFLLGTGWNLSTALGLDVSEDDAWSQAHPHSDQFAVIHAFKARADRHQFTLSMMKPEWHPYRIVRYMIERTKVLRATLSYRLDLARNDYALSPTVAKSGKIAELEALVRSPWLYHTVNKIGEVSAFGHADSAHLGPIARTVVATHGLLERYPSLEKIGTSDARDAWIGYAYVQSGYHVLLTQLASQHANIRTLRHYLKSRRYREFSEKQVRKVQDTVFAEISTGGVVDPTRLRLLVANGTITAEQERRLQDFRQRTRLGLGCLDPTNPPRQIAPDHKTGALCRVQRCTGCQHGVVFRESLGPLARACAELIHIQRTIPYAAWSGSSLEDELASIEETLKSFDQTEVAATIREWSHKLQTGEVKAHDTYPIY</sequence>
<dbReference type="EnsemblBacteria" id="BAC49535">
    <property type="protein sequence ID" value="BAC49535"/>
    <property type="gene ID" value="BAC49535"/>
</dbReference>
<organism evidence="1 2">
    <name type="scientific">Bradyrhizobium diazoefficiens (strain JCM 10833 / BCRC 13528 / IAM 13628 / NBRC 14792 / USDA 110)</name>
    <dbReference type="NCBI Taxonomy" id="224911"/>
    <lineage>
        <taxon>Bacteria</taxon>
        <taxon>Pseudomonadati</taxon>
        <taxon>Pseudomonadota</taxon>
        <taxon>Alphaproteobacteria</taxon>
        <taxon>Hyphomicrobiales</taxon>
        <taxon>Nitrobacteraceae</taxon>
        <taxon>Bradyrhizobium</taxon>
    </lineage>
</organism>
<name>Q89MC3_BRADU</name>
<gene>
    <name evidence="1" type="ordered locus">bll4270</name>
</gene>
<evidence type="ECO:0000313" key="1">
    <source>
        <dbReference type="EMBL" id="BAC49535.1"/>
    </source>
</evidence>
<keyword evidence="2" id="KW-1185">Reference proteome</keyword>
<accession>Q89MC3</accession>
<dbReference type="AlphaFoldDB" id="Q89MC3"/>
<dbReference type="InParanoid" id="Q89MC3"/>
<dbReference type="EMBL" id="BA000040">
    <property type="protein sequence ID" value="BAC49535.1"/>
    <property type="molecule type" value="Genomic_DNA"/>
</dbReference>
<dbReference type="eggNOG" id="COG2919">
    <property type="taxonomic scope" value="Bacteria"/>
</dbReference>
<protein>
    <submittedName>
        <fullName evidence="1">Bll4270 protein</fullName>
    </submittedName>
</protein>
<reference evidence="2" key="1">
    <citation type="journal article" date="2002" name="DNA Res.">
        <title>Complete genomic sequence of nitrogen-fixing symbiotic bacterium Bradyrhizobium japonicum USDA110.</title>
        <authorList>
            <person name="Kaneko T."/>
            <person name="Nakamura Y."/>
            <person name="Sato S."/>
            <person name="Minamisawa K."/>
            <person name="Uchiumi T."/>
            <person name="Sasamoto S."/>
            <person name="Watanabe A."/>
            <person name="Idesawa K."/>
            <person name="Iriguchi M."/>
            <person name="Kawashima K."/>
            <person name="Kohara M."/>
            <person name="Matsumoto M."/>
            <person name="Shimpo S."/>
            <person name="Tsuruoka H."/>
            <person name="Wada T."/>
            <person name="Yamada M."/>
            <person name="Tabata S."/>
        </authorList>
    </citation>
    <scope>NUCLEOTIDE SEQUENCE [LARGE SCALE GENOMIC DNA]</scope>
    <source>
        <strain evidence="2">JCM 10833 / BCRC 13528 / IAM 13628 / NBRC 14792 / USDA 110</strain>
    </source>
</reference>
<dbReference type="KEGG" id="bja:bll4270"/>